<feature type="region of interest" description="Disordered" evidence="13">
    <location>
        <begin position="1"/>
        <end position="21"/>
    </location>
</feature>
<dbReference type="PROSITE" id="PS00893">
    <property type="entry name" value="NUDIX_BOX"/>
    <property type="match status" value="1"/>
</dbReference>
<reference evidence="15 16" key="1">
    <citation type="submission" date="2020-08" db="EMBL/GenBank/DDBJ databases">
        <title>Sequencing the genomes of 1000 actinobacteria strains.</title>
        <authorList>
            <person name="Klenk H.-P."/>
        </authorList>
    </citation>
    <scope>NUCLEOTIDE SEQUENCE [LARGE SCALE GENOMIC DNA]</scope>
    <source>
        <strain evidence="15 16">DSM 23974</strain>
    </source>
</reference>
<evidence type="ECO:0000256" key="8">
    <source>
        <dbReference type="ARBA" id="ARBA00022842"/>
    </source>
</evidence>
<evidence type="ECO:0000256" key="5">
    <source>
        <dbReference type="ARBA" id="ARBA00022723"/>
    </source>
</evidence>
<evidence type="ECO:0000256" key="6">
    <source>
        <dbReference type="ARBA" id="ARBA00022763"/>
    </source>
</evidence>
<dbReference type="GO" id="GO:0046872">
    <property type="term" value="F:metal ion binding"/>
    <property type="evidence" value="ECO:0007669"/>
    <property type="project" value="UniProtKB-KW"/>
</dbReference>
<evidence type="ECO:0000256" key="10">
    <source>
        <dbReference type="ARBA" id="ARBA00035861"/>
    </source>
</evidence>
<keyword evidence="8" id="KW-0460">Magnesium</keyword>
<dbReference type="PANTHER" id="PTHR47707:SF1">
    <property type="entry name" value="NUDIX HYDROLASE FAMILY PROTEIN"/>
    <property type="match status" value="1"/>
</dbReference>
<comment type="caution">
    <text evidence="15">The sequence shown here is derived from an EMBL/GenBank/DDBJ whole genome shotgun (WGS) entry which is preliminary data.</text>
</comment>
<keyword evidence="7 12" id="KW-0378">Hydrolase</keyword>
<dbReference type="GO" id="GO:0044715">
    <property type="term" value="F:8-oxo-dGDP phosphatase activity"/>
    <property type="evidence" value="ECO:0007669"/>
    <property type="project" value="TreeGrafter"/>
</dbReference>
<dbReference type="Pfam" id="PF00293">
    <property type="entry name" value="NUDIX"/>
    <property type="match status" value="1"/>
</dbReference>
<evidence type="ECO:0000256" key="13">
    <source>
        <dbReference type="SAM" id="MobiDB-lite"/>
    </source>
</evidence>
<evidence type="ECO:0000256" key="2">
    <source>
        <dbReference type="ARBA" id="ARBA00005582"/>
    </source>
</evidence>
<sequence length="172" mass="18114">MDDRTHGVTGEQGARSVGERRAQRRAVVGAAVLDDAAAPARMLVGRRSAPAALAGLWEFPGGKVEPGEGAASALHRELAEELGVRVRLGAEVPAPEGEGWPLANGRRLHVFLAVLADGSAAPSPLQDHDRLEWCPLERAALHALDWIPADRPIVDALLDLLQSGTQDLLPGG</sequence>
<keyword evidence="4" id="KW-0235">DNA replication</keyword>
<evidence type="ECO:0000256" key="3">
    <source>
        <dbReference type="ARBA" id="ARBA00022457"/>
    </source>
</evidence>
<accession>A0A7W7GNR9</accession>
<dbReference type="InterPro" id="IPR020084">
    <property type="entry name" value="NUDIX_hydrolase_CS"/>
</dbReference>
<keyword evidence="5" id="KW-0479">Metal-binding</keyword>
<dbReference type="CDD" id="cd03425">
    <property type="entry name" value="NUDIX_MutT_NudA_like"/>
    <property type="match status" value="1"/>
</dbReference>
<dbReference type="GO" id="GO:0006281">
    <property type="term" value="P:DNA repair"/>
    <property type="evidence" value="ECO:0007669"/>
    <property type="project" value="UniProtKB-KW"/>
</dbReference>
<evidence type="ECO:0000256" key="12">
    <source>
        <dbReference type="RuleBase" id="RU003476"/>
    </source>
</evidence>
<evidence type="ECO:0000256" key="7">
    <source>
        <dbReference type="ARBA" id="ARBA00022801"/>
    </source>
</evidence>
<evidence type="ECO:0000256" key="9">
    <source>
        <dbReference type="ARBA" id="ARBA00023204"/>
    </source>
</evidence>
<dbReference type="Gene3D" id="3.90.79.10">
    <property type="entry name" value="Nucleoside Triphosphate Pyrophosphohydrolase"/>
    <property type="match status" value="1"/>
</dbReference>
<evidence type="ECO:0000259" key="14">
    <source>
        <dbReference type="PROSITE" id="PS51462"/>
    </source>
</evidence>
<dbReference type="GO" id="GO:0006260">
    <property type="term" value="P:DNA replication"/>
    <property type="evidence" value="ECO:0007669"/>
    <property type="project" value="UniProtKB-KW"/>
</dbReference>
<evidence type="ECO:0000256" key="1">
    <source>
        <dbReference type="ARBA" id="ARBA00001946"/>
    </source>
</evidence>
<evidence type="ECO:0000256" key="11">
    <source>
        <dbReference type="ARBA" id="ARBA00038905"/>
    </source>
</evidence>
<evidence type="ECO:0000256" key="4">
    <source>
        <dbReference type="ARBA" id="ARBA00022705"/>
    </source>
</evidence>
<keyword evidence="3" id="KW-0515">Mutator protein</keyword>
<dbReference type="Proteomes" id="UP000540191">
    <property type="component" value="Unassembled WGS sequence"/>
</dbReference>
<comment type="catalytic activity">
    <reaction evidence="10">
        <text>8-oxo-dGTP + H2O = 8-oxo-dGMP + diphosphate + H(+)</text>
        <dbReference type="Rhea" id="RHEA:31575"/>
        <dbReference type="ChEBI" id="CHEBI:15377"/>
        <dbReference type="ChEBI" id="CHEBI:15378"/>
        <dbReference type="ChEBI" id="CHEBI:33019"/>
        <dbReference type="ChEBI" id="CHEBI:63224"/>
        <dbReference type="ChEBI" id="CHEBI:77896"/>
        <dbReference type="EC" id="3.6.1.55"/>
    </reaction>
</comment>
<comment type="similarity">
    <text evidence="2 12">Belongs to the Nudix hydrolase family.</text>
</comment>
<keyword evidence="9" id="KW-0234">DNA repair</keyword>
<dbReference type="AlphaFoldDB" id="A0A7W7GNR9"/>
<name>A0A7W7GNR9_9MICC</name>
<dbReference type="InterPro" id="IPR015797">
    <property type="entry name" value="NUDIX_hydrolase-like_dom_sf"/>
</dbReference>
<dbReference type="PROSITE" id="PS51462">
    <property type="entry name" value="NUDIX"/>
    <property type="match status" value="1"/>
</dbReference>
<dbReference type="RefSeq" id="WP_158496769.1">
    <property type="nucleotide sequence ID" value="NZ_JACHNA010000001.1"/>
</dbReference>
<dbReference type="SUPFAM" id="SSF55811">
    <property type="entry name" value="Nudix"/>
    <property type="match status" value="1"/>
</dbReference>
<comment type="cofactor">
    <cofactor evidence="1">
        <name>Mg(2+)</name>
        <dbReference type="ChEBI" id="CHEBI:18420"/>
    </cofactor>
</comment>
<dbReference type="InterPro" id="IPR047127">
    <property type="entry name" value="MutT-like"/>
</dbReference>
<proteinExistence type="inferred from homology"/>
<dbReference type="EC" id="3.6.1.55" evidence="11"/>
<dbReference type="EMBL" id="JACHNA010000001">
    <property type="protein sequence ID" value="MBB4735502.1"/>
    <property type="molecule type" value="Genomic_DNA"/>
</dbReference>
<feature type="domain" description="Nudix hydrolase" evidence="14">
    <location>
        <begin position="23"/>
        <end position="161"/>
    </location>
</feature>
<dbReference type="GO" id="GO:0035539">
    <property type="term" value="F:8-oxo-7,8-dihydrodeoxyguanosine triphosphate pyrophosphatase activity"/>
    <property type="evidence" value="ECO:0007669"/>
    <property type="project" value="UniProtKB-EC"/>
</dbReference>
<dbReference type="GO" id="GO:0044716">
    <property type="term" value="F:8-oxo-GDP phosphatase activity"/>
    <property type="evidence" value="ECO:0007669"/>
    <property type="project" value="TreeGrafter"/>
</dbReference>
<organism evidence="15 16">
    <name type="scientific">Micrococcus cohnii</name>
    <dbReference type="NCBI Taxonomy" id="993416"/>
    <lineage>
        <taxon>Bacteria</taxon>
        <taxon>Bacillati</taxon>
        <taxon>Actinomycetota</taxon>
        <taxon>Actinomycetes</taxon>
        <taxon>Micrococcales</taxon>
        <taxon>Micrococcaceae</taxon>
        <taxon>Micrococcus</taxon>
    </lineage>
</organism>
<dbReference type="InterPro" id="IPR020476">
    <property type="entry name" value="Nudix_hydrolase"/>
</dbReference>
<dbReference type="PANTHER" id="PTHR47707">
    <property type="entry name" value="8-OXO-DGTP DIPHOSPHATASE"/>
    <property type="match status" value="1"/>
</dbReference>
<dbReference type="PRINTS" id="PR00502">
    <property type="entry name" value="NUDIXFAMILY"/>
</dbReference>
<keyword evidence="6" id="KW-0227">DNA damage</keyword>
<evidence type="ECO:0000313" key="15">
    <source>
        <dbReference type="EMBL" id="MBB4735502.1"/>
    </source>
</evidence>
<evidence type="ECO:0000313" key="16">
    <source>
        <dbReference type="Proteomes" id="UP000540191"/>
    </source>
</evidence>
<dbReference type="GO" id="GO:0008413">
    <property type="term" value="F:8-oxo-7,8-dihydroguanosine triphosphate pyrophosphatase activity"/>
    <property type="evidence" value="ECO:0007669"/>
    <property type="project" value="TreeGrafter"/>
</dbReference>
<gene>
    <name evidence="15" type="ORF">HDA30_001010</name>
</gene>
<protein>
    <recommendedName>
        <fullName evidence="11">8-oxo-dGTP diphosphatase</fullName>
        <ecNumber evidence="11">3.6.1.55</ecNumber>
    </recommendedName>
</protein>
<dbReference type="InterPro" id="IPR000086">
    <property type="entry name" value="NUDIX_hydrolase_dom"/>
</dbReference>
<keyword evidence="16" id="KW-1185">Reference proteome</keyword>